<dbReference type="Proteomes" id="UP001412239">
    <property type="component" value="Unassembled WGS sequence"/>
</dbReference>
<dbReference type="AlphaFoldDB" id="A0A292Q6J0"/>
<protein>
    <submittedName>
        <fullName evidence="2">Uncharacterized protein</fullName>
    </submittedName>
</protein>
<feature type="region of interest" description="Disordered" evidence="1">
    <location>
        <begin position="825"/>
        <end position="882"/>
    </location>
</feature>
<sequence>MAPPLVPPAQEAPGKPLWSAKAQSEDEPLGSPKQFIGLSKLDAKEKSFRYLDFAEGGTNAALNKWGQFLQFSRLVVGGGDPDSWNYISVEPRSIFRLEHIAPAQSSHEQEPEEEDEEGMGGVSENNRRTPRWEQDNQEWKPNAFCFSNYPAYPRRHDKFNALCMQNQGLGLRFSDSTNLSDLEHYYRNDRWPEVHYTVEGKVKVVLQYYIRNDEIIQDMRLTSESDKETELNLEFEFTTGIRIARGDVNQLKVREEDFPVHFLQRVPEGEVLGSHWKIRGGNYYATASLFEDGKPKPLSLLGDGEQGDMIECSLDILSDDPIRYRETFKLKSNASVKFTSVFKLDHKNAPSTLPGYFDISPELKLFDDRWWSFKTESSSFVFRRNLETILSHAMPLPWVEGEDYQPYVLHDHDLVNTYQTWSSSLNQTLYLLEIDKILQRQDTADEVTKLYYRKRIQKVIFGYFVWLLRLAERNGFPETDILHWSGKLALPTETGETEGGVGEVTEEAGASSDPPPLRPFEPELSKYEDKFRNCCQFLVLLGMCLINYPGEADLLTRMVEAFLKLAWEPIELSKHPWSRLWPDLSETTGEYPPPYARFQNRQDPANGGYGGQGTYVYVITTQVTVWRAVRSVKRLLNLVSNGPSWSEWMAHQSLDDKAIRDRTIEAFRSHGIDASQNPSPEHFVSKIKGHIRESFPNQWSYDIVIPSLVEDFFLDGKNETICAWVETLRYYGKSSNSPKARTPDIWESFMRYQLAIGSDRRQALRVAFEERAYSIGLFPGGAVTLDSHCPYSTPWELVTYFLSEDHTGLLYPQFKIPIASDPKIMDPLTSADSEQGSKPPQEGLMSAGTNPGAISGGVRLEGRKSGNKGKSLDLTAEDRRQVNDPPSYGEWCWFREPLFMKHKLKPFEMNKKFIEDFLHLENNWSYFWETGQGMSNFIENMADMTDYDWGAHKNTLIQPFRSKEPRFFSGGDVLPRLWEQV</sequence>
<feature type="compositionally biased region" description="Basic and acidic residues" evidence="1">
    <location>
        <begin position="125"/>
        <end position="134"/>
    </location>
</feature>
<evidence type="ECO:0000313" key="2">
    <source>
        <dbReference type="EMBL" id="CUS15024.1"/>
    </source>
</evidence>
<reference evidence="2" key="1">
    <citation type="submission" date="2015-10" db="EMBL/GenBank/DDBJ databases">
        <authorList>
            <person name="Regsiter A."/>
            <person name="william w."/>
        </authorList>
    </citation>
    <scope>NUCLEOTIDE SEQUENCE</scope>
    <source>
        <strain evidence="2">Montdore</strain>
    </source>
</reference>
<feature type="region of interest" description="Disordered" evidence="1">
    <location>
        <begin position="493"/>
        <end position="518"/>
    </location>
</feature>
<gene>
    <name evidence="2" type="ORF">GSTUAT00000918001</name>
</gene>
<evidence type="ECO:0000313" key="3">
    <source>
        <dbReference type="Proteomes" id="UP001412239"/>
    </source>
</evidence>
<accession>A0A292Q6J0</accession>
<evidence type="ECO:0000256" key="1">
    <source>
        <dbReference type="SAM" id="MobiDB-lite"/>
    </source>
</evidence>
<feature type="region of interest" description="Disordered" evidence="1">
    <location>
        <begin position="102"/>
        <end position="134"/>
    </location>
</feature>
<feature type="region of interest" description="Disordered" evidence="1">
    <location>
        <begin position="1"/>
        <end position="34"/>
    </location>
</feature>
<proteinExistence type="predicted"/>
<name>A0A292Q6J0_9PEZI</name>
<dbReference type="EMBL" id="LN890953">
    <property type="protein sequence ID" value="CUS15024.1"/>
    <property type="molecule type" value="Genomic_DNA"/>
</dbReference>
<organism evidence="2 3">
    <name type="scientific">Tuber aestivum</name>
    <name type="common">summer truffle</name>
    <dbReference type="NCBI Taxonomy" id="59557"/>
    <lineage>
        <taxon>Eukaryota</taxon>
        <taxon>Fungi</taxon>
        <taxon>Dikarya</taxon>
        <taxon>Ascomycota</taxon>
        <taxon>Pezizomycotina</taxon>
        <taxon>Pezizomycetes</taxon>
        <taxon>Pezizales</taxon>
        <taxon>Tuberaceae</taxon>
        <taxon>Tuber</taxon>
    </lineage>
</organism>
<keyword evidence="3" id="KW-1185">Reference proteome</keyword>